<dbReference type="HOGENOM" id="CLU_2591427_0_0_1"/>
<keyword evidence="2" id="KW-1185">Reference proteome</keyword>
<reference evidence="1 2" key="1">
    <citation type="journal article" date="2013" name="Nat. Commun.">
        <title>The evolution and pathogenic mechanisms of the rice sheath blight pathogen.</title>
        <authorList>
            <person name="Zheng A."/>
            <person name="Lin R."/>
            <person name="Xu L."/>
            <person name="Qin P."/>
            <person name="Tang C."/>
            <person name="Ai P."/>
            <person name="Zhang D."/>
            <person name="Liu Y."/>
            <person name="Sun Z."/>
            <person name="Feng H."/>
            <person name="Wang Y."/>
            <person name="Chen Y."/>
            <person name="Liang X."/>
            <person name="Fu R."/>
            <person name="Li Q."/>
            <person name="Zhang J."/>
            <person name="Yu X."/>
            <person name="Xie Z."/>
            <person name="Ding L."/>
            <person name="Guan P."/>
            <person name="Tang J."/>
            <person name="Liang Y."/>
            <person name="Wang S."/>
            <person name="Deng Q."/>
            <person name="Li S."/>
            <person name="Zhu J."/>
            <person name="Wang L."/>
            <person name="Liu H."/>
            <person name="Li P."/>
        </authorList>
    </citation>
    <scope>NUCLEOTIDE SEQUENCE [LARGE SCALE GENOMIC DNA]</scope>
    <source>
        <strain evidence="2">AG-1 IA</strain>
    </source>
</reference>
<evidence type="ECO:0000313" key="1">
    <source>
        <dbReference type="EMBL" id="ELU43552.1"/>
    </source>
</evidence>
<organism evidence="1 2">
    <name type="scientific">Thanatephorus cucumeris (strain AG1-IA)</name>
    <name type="common">Rice sheath blight fungus</name>
    <name type="synonym">Rhizoctonia solani</name>
    <dbReference type="NCBI Taxonomy" id="983506"/>
    <lineage>
        <taxon>Eukaryota</taxon>
        <taxon>Fungi</taxon>
        <taxon>Dikarya</taxon>
        <taxon>Basidiomycota</taxon>
        <taxon>Agaricomycotina</taxon>
        <taxon>Agaricomycetes</taxon>
        <taxon>Cantharellales</taxon>
        <taxon>Ceratobasidiaceae</taxon>
        <taxon>Rhizoctonia</taxon>
        <taxon>Rhizoctonia solani AG-1</taxon>
    </lineage>
</organism>
<proteinExistence type="predicted"/>
<accession>L8X365</accession>
<dbReference type="EMBL" id="AFRT01000527">
    <property type="protein sequence ID" value="ELU43552.1"/>
    <property type="molecule type" value="Genomic_DNA"/>
</dbReference>
<protein>
    <submittedName>
        <fullName evidence="1">Uncharacterized protein</fullName>
    </submittedName>
</protein>
<evidence type="ECO:0000313" key="2">
    <source>
        <dbReference type="Proteomes" id="UP000011668"/>
    </source>
</evidence>
<dbReference type="AlphaFoldDB" id="L8X365"/>
<comment type="caution">
    <text evidence="1">The sequence shown here is derived from an EMBL/GenBank/DDBJ whole genome shotgun (WGS) entry which is preliminary data.</text>
</comment>
<gene>
    <name evidence="1" type="ORF">AG1IA_02413</name>
</gene>
<sequence length="80" mass="9581">MKKLLYHDVYHKQKNQSQDDLANSNFLVNFPQCEDRFVCYSRNEKRSRVRVGFSYRNVYEFEHSVVVVVGVLDYKHGSVY</sequence>
<name>L8X365_THACA</name>
<dbReference type="Proteomes" id="UP000011668">
    <property type="component" value="Unassembled WGS sequence"/>
</dbReference>